<organism evidence="2 3">
    <name type="scientific">Penicillium alfredii</name>
    <dbReference type="NCBI Taxonomy" id="1506179"/>
    <lineage>
        <taxon>Eukaryota</taxon>
        <taxon>Fungi</taxon>
        <taxon>Dikarya</taxon>
        <taxon>Ascomycota</taxon>
        <taxon>Pezizomycotina</taxon>
        <taxon>Eurotiomycetes</taxon>
        <taxon>Eurotiomycetidae</taxon>
        <taxon>Eurotiales</taxon>
        <taxon>Aspergillaceae</taxon>
        <taxon>Penicillium</taxon>
    </lineage>
</organism>
<dbReference type="SUPFAM" id="SSF64182">
    <property type="entry name" value="DHH phosphoesterases"/>
    <property type="match status" value="1"/>
</dbReference>
<name>A0A9W9FQN0_9EURO</name>
<comment type="caution">
    <text evidence="2">The sequence shown here is derived from an EMBL/GenBank/DDBJ whole genome shotgun (WGS) entry which is preliminary data.</text>
</comment>
<dbReference type="PANTHER" id="PTHR12112:SF39">
    <property type="entry name" value="EG:152A3.5 PROTEIN (FBGN0003116_PN PROTEIN)"/>
    <property type="match status" value="1"/>
</dbReference>
<protein>
    <recommendedName>
        <fullName evidence="1">DHHA2 domain-containing protein</fullName>
    </recommendedName>
</protein>
<keyword evidence="3" id="KW-1185">Reference proteome</keyword>
<dbReference type="InterPro" id="IPR004097">
    <property type="entry name" value="DHHA2"/>
</dbReference>
<sequence length="472" mass="51150">MSLLQFLRHTRQVHLQFLSGVRTESPIYVVGNPSADLDSIVSAIVYSYCADNRLPTTTPRPHVPVLNLPNVPAGPELFRLRPEFVTALWLSTNCPPTRSDECFENTSDSAGTLLREHLVTVADFAQGLKDRKGSSKLVADATMVDWNAMPYRADSEPGQGSLSGLSDVAFRTLGCIDHHVDEHFVPRADALPADQPLIVKPGPGSCASLITNELERRGLWKRDAASTADIAQVAKLALSAVLIDTSNLTAEGKVTETDVHAVDFLRRQIESRSPDTATPSPGSTGDLTAFYEQILNTKQNSLDLLTLDEVLGRDFKDWTETARSSGESIKLGFCSSVKPMQWIVQKAGGPQSFLDAVHSFAAAEDKQLDVVIVMTAFTSAAEAPFCRELFVCATRKAGSAIAGAEAFVAQAASQLGLVDWTPLDGAVERTDPDLHSTLNGNSPVWRRLWVQTNVSASRKQVAPLLRTAMAKL</sequence>
<reference evidence="2" key="2">
    <citation type="journal article" date="2023" name="IMA Fungus">
        <title>Comparative genomic study of the Penicillium genus elucidates a diverse pangenome and 15 lateral gene transfer events.</title>
        <authorList>
            <person name="Petersen C."/>
            <person name="Sorensen T."/>
            <person name="Nielsen M.R."/>
            <person name="Sondergaard T.E."/>
            <person name="Sorensen J.L."/>
            <person name="Fitzpatrick D.A."/>
            <person name="Frisvad J.C."/>
            <person name="Nielsen K.L."/>
        </authorList>
    </citation>
    <scope>NUCLEOTIDE SEQUENCE</scope>
    <source>
        <strain evidence="2">IBT 34128</strain>
    </source>
</reference>
<dbReference type="OrthoDB" id="374045at2759"/>
<dbReference type="EMBL" id="JAPMSZ010000004">
    <property type="protein sequence ID" value="KAJ5104646.1"/>
    <property type="molecule type" value="Genomic_DNA"/>
</dbReference>
<dbReference type="SMART" id="SM01131">
    <property type="entry name" value="DHHA2"/>
    <property type="match status" value="1"/>
</dbReference>
<dbReference type="AlphaFoldDB" id="A0A9W9FQN0"/>
<dbReference type="Proteomes" id="UP001141434">
    <property type="component" value="Unassembled WGS sequence"/>
</dbReference>
<gene>
    <name evidence="2" type="ORF">NUU61_001993</name>
</gene>
<dbReference type="GeneID" id="81391743"/>
<evidence type="ECO:0000313" key="2">
    <source>
        <dbReference type="EMBL" id="KAJ5104646.1"/>
    </source>
</evidence>
<proteinExistence type="predicted"/>
<feature type="domain" description="DHHA2" evidence="1">
    <location>
        <begin position="291"/>
        <end position="469"/>
    </location>
</feature>
<dbReference type="GO" id="GO:0005737">
    <property type="term" value="C:cytoplasm"/>
    <property type="evidence" value="ECO:0007669"/>
    <property type="project" value="InterPro"/>
</dbReference>
<dbReference type="Pfam" id="PF02833">
    <property type="entry name" value="DHHA2"/>
    <property type="match status" value="1"/>
</dbReference>
<dbReference type="InterPro" id="IPR038222">
    <property type="entry name" value="DHHA2_dom_sf"/>
</dbReference>
<dbReference type="Gene3D" id="3.10.310.20">
    <property type="entry name" value="DHHA2 domain"/>
    <property type="match status" value="1"/>
</dbReference>
<evidence type="ECO:0000259" key="1">
    <source>
        <dbReference type="SMART" id="SM01131"/>
    </source>
</evidence>
<dbReference type="PANTHER" id="PTHR12112">
    <property type="entry name" value="BNIP - RELATED"/>
    <property type="match status" value="1"/>
</dbReference>
<dbReference type="RefSeq" id="XP_056513642.1">
    <property type="nucleotide sequence ID" value="XM_056652575.1"/>
</dbReference>
<dbReference type="Gene3D" id="3.90.1640.10">
    <property type="entry name" value="inorganic pyrophosphatase (n-terminal core)"/>
    <property type="match status" value="1"/>
</dbReference>
<reference evidence="2" key="1">
    <citation type="submission" date="2022-11" db="EMBL/GenBank/DDBJ databases">
        <authorList>
            <person name="Petersen C."/>
        </authorList>
    </citation>
    <scope>NUCLEOTIDE SEQUENCE</scope>
    <source>
        <strain evidence="2">IBT 34128</strain>
    </source>
</reference>
<accession>A0A9W9FQN0</accession>
<dbReference type="InterPro" id="IPR038763">
    <property type="entry name" value="DHH_sf"/>
</dbReference>
<evidence type="ECO:0000313" key="3">
    <source>
        <dbReference type="Proteomes" id="UP001141434"/>
    </source>
</evidence>
<dbReference type="GO" id="GO:0004309">
    <property type="term" value="F:exopolyphosphatase activity"/>
    <property type="evidence" value="ECO:0007669"/>
    <property type="project" value="TreeGrafter"/>
</dbReference>